<dbReference type="AlphaFoldDB" id="A0AAD7C290"/>
<dbReference type="Proteomes" id="UP001221142">
    <property type="component" value="Unassembled WGS sequence"/>
</dbReference>
<evidence type="ECO:0000313" key="3">
    <source>
        <dbReference type="Proteomes" id="UP001221142"/>
    </source>
</evidence>
<comment type="caution">
    <text evidence="2">The sequence shown here is derived from an EMBL/GenBank/DDBJ whole genome shotgun (WGS) entry which is preliminary data.</text>
</comment>
<reference evidence="2" key="1">
    <citation type="submission" date="2023-03" db="EMBL/GenBank/DDBJ databases">
        <title>Massive genome expansion in bonnet fungi (Mycena s.s.) driven by repeated elements and novel gene families across ecological guilds.</title>
        <authorList>
            <consortium name="Lawrence Berkeley National Laboratory"/>
            <person name="Harder C.B."/>
            <person name="Miyauchi S."/>
            <person name="Viragh M."/>
            <person name="Kuo A."/>
            <person name="Thoen E."/>
            <person name="Andreopoulos B."/>
            <person name="Lu D."/>
            <person name="Skrede I."/>
            <person name="Drula E."/>
            <person name="Henrissat B."/>
            <person name="Morin E."/>
            <person name="Kohler A."/>
            <person name="Barry K."/>
            <person name="LaButti K."/>
            <person name="Morin E."/>
            <person name="Salamov A."/>
            <person name="Lipzen A."/>
            <person name="Mereny Z."/>
            <person name="Hegedus B."/>
            <person name="Baldrian P."/>
            <person name="Stursova M."/>
            <person name="Weitz H."/>
            <person name="Taylor A."/>
            <person name="Grigoriev I.V."/>
            <person name="Nagy L.G."/>
            <person name="Martin F."/>
            <person name="Kauserud H."/>
        </authorList>
    </citation>
    <scope>NUCLEOTIDE SEQUENCE</scope>
    <source>
        <strain evidence="2">9284</strain>
    </source>
</reference>
<sequence length="318" mass="35553">MLRISPTGDSRYVVTLVPQYNSLVARCHELWRTALVANPTNPSCSPLQCGLQISQTLRLSLVKLQKTEPAWGRLVISPGLLLQPQECTAEETRLPIATICFALLQTEGCPVTGLMALEEARRVMEFPDSLISAPERDLLLVITASLVRVLSPRCEQRYSEWVQEDAELQRTMQALGPSPSPFDLPCQMDVKMTDLPTQASVLIRNEAMAEENPATPQETTPAYKTPVPMSFRSGPIRAPRVLTEADMQAQQARAPYRALQKKREAQRLSSNAGKRPPTPTEDDARPHTKHKREDEDEQRTHGLPGRMESMSVEDMDMD</sequence>
<evidence type="ECO:0000256" key="1">
    <source>
        <dbReference type="SAM" id="MobiDB-lite"/>
    </source>
</evidence>
<proteinExistence type="predicted"/>
<dbReference type="EMBL" id="JARKIF010000006">
    <property type="protein sequence ID" value="KAJ7636983.1"/>
    <property type="molecule type" value="Genomic_DNA"/>
</dbReference>
<name>A0AAD7C290_9AGAR</name>
<organism evidence="2 3">
    <name type="scientific">Roridomyces roridus</name>
    <dbReference type="NCBI Taxonomy" id="1738132"/>
    <lineage>
        <taxon>Eukaryota</taxon>
        <taxon>Fungi</taxon>
        <taxon>Dikarya</taxon>
        <taxon>Basidiomycota</taxon>
        <taxon>Agaricomycotina</taxon>
        <taxon>Agaricomycetes</taxon>
        <taxon>Agaricomycetidae</taxon>
        <taxon>Agaricales</taxon>
        <taxon>Marasmiineae</taxon>
        <taxon>Mycenaceae</taxon>
        <taxon>Roridomyces</taxon>
    </lineage>
</organism>
<accession>A0AAD7C290</accession>
<protein>
    <submittedName>
        <fullName evidence="2">Uncharacterized protein</fullName>
    </submittedName>
</protein>
<keyword evidence="3" id="KW-1185">Reference proteome</keyword>
<evidence type="ECO:0000313" key="2">
    <source>
        <dbReference type="EMBL" id="KAJ7636983.1"/>
    </source>
</evidence>
<feature type="region of interest" description="Disordered" evidence="1">
    <location>
        <begin position="246"/>
        <end position="318"/>
    </location>
</feature>
<gene>
    <name evidence="2" type="ORF">FB45DRAFT_907942</name>
</gene>
<feature type="region of interest" description="Disordered" evidence="1">
    <location>
        <begin position="209"/>
        <end position="234"/>
    </location>
</feature>